<organism evidence="3 5">
    <name type="scientific">Arcobacter ellisii</name>
    <dbReference type="NCBI Taxonomy" id="913109"/>
    <lineage>
        <taxon>Bacteria</taxon>
        <taxon>Pseudomonadati</taxon>
        <taxon>Campylobacterota</taxon>
        <taxon>Epsilonproteobacteria</taxon>
        <taxon>Campylobacterales</taxon>
        <taxon>Arcobacteraceae</taxon>
        <taxon>Arcobacter</taxon>
    </lineage>
</organism>
<gene>
    <name evidence="2" type="ORF">AELL_2136</name>
    <name evidence="3" type="ORF">CP962_12095</name>
</gene>
<evidence type="ECO:0000313" key="2">
    <source>
        <dbReference type="EMBL" id="AXX95777.1"/>
    </source>
</evidence>
<sequence>MQKLFFSLTILIILIIGSIYGILFTKYGNSIISSYIESKVNNEQEKVKLKVNNFILTLKTIDFNAVINDDSYINISGDLSIFKKSVDLKYDIKIENLSTLKNLIHQDLKGKFYTNGIFKGNKQEAIIQGFSNLASSQTKYYINLNKFEINNIQLDLKEAKIEELLSLINKPEYLKGTLNINANIKNIDINNLDGIFVANMTKGILNNDVINKEFNQTLSSPINFQGDINASLLGNKAEVKSELLTSIADIFLDKTIIDLNNKNFFSDYKIDVKNLNRLEGVLGRKLNAEFSNIGKVSMENSLISINGNSNIFESTTNYKLELKDFVAQNVDFKIENAKIEKLLHMLNEPVYLIGDFNVKGQIKDSSLDKLNGLIVSKISNAKIINEVVNAVYKQELTDVITFDSTINTSLVPNQAISKVEVLSNIGKLNLEKAIYNLSDKSFNSDYVLNILALEKIKGLTKSDLRGELDLKGEVKSLDKNLFLTGNSNIVGGTLNFNLKNDIFNLKLDNANMKDLLYKMNKPEIFDSKANFDLQYDLAIKKGKLNANLLNGHFLPNDYSNIISQLAKFDLTKEIYETVKIESNINEKQFVSNLNMQSKNTQIQADDAFLDFDKNLIDAKLNTKIKDNNFVITLKGDMKKPNIGLDTKELLKNEVEKNRDKIEEKLNKVLDEKIKDEKTKDIINNLKNIF</sequence>
<evidence type="ECO:0000313" key="3">
    <source>
        <dbReference type="EMBL" id="RXI29119.1"/>
    </source>
</evidence>
<feature type="coiled-coil region" evidence="1">
    <location>
        <begin position="644"/>
        <end position="671"/>
    </location>
</feature>
<dbReference type="EMBL" id="NXIG01000014">
    <property type="protein sequence ID" value="RXI29119.1"/>
    <property type="molecule type" value="Genomic_DNA"/>
</dbReference>
<dbReference type="Proteomes" id="UP000290588">
    <property type="component" value="Unassembled WGS sequence"/>
</dbReference>
<name>A0A347UA99_9BACT</name>
<protein>
    <recommendedName>
        <fullName evidence="6">AsmA family protein (DUF3971 domain)</fullName>
    </recommendedName>
</protein>
<evidence type="ECO:0000313" key="4">
    <source>
        <dbReference type="Proteomes" id="UP000262582"/>
    </source>
</evidence>
<evidence type="ECO:0000256" key="1">
    <source>
        <dbReference type="SAM" id="Coils"/>
    </source>
</evidence>
<reference evidence="2 4" key="2">
    <citation type="submission" date="2018-08" db="EMBL/GenBank/DDBJ databases">
        <title>Complete genome of the Arcobacter ellisii type strain LMG 26155.</title>
        <authorList>
            <person name="Miller W.G."/>
            <person name="Yee E."/>
            <person name="Bono J.L."/>
        </authorList>
    </citation>
    <scope>NUCLEOTIDE SEQUENCE [LARGE SCALE GENOMIC DNA]</scope>
    <source>
        <strain evidence="2 4">LMG 26155</strain>
    </source>
</reference>
<keyword evidence="4" id="KW-1185">Reference proteome</keyword>
<proteinExistence type="predicted"/>
<dbReference type="RefSeq" id="WP_118917941.1">
    <property type="nucleotide sequence ID" value="NZ_CP032097.1"/>
</dbReference>
<dbReference type="AlphaFoldDB" id="A0A347UA99"/>
<reference evidence="3 5" key="1">
    <citation type="submission" date="2017-09" db="EMBL/GenBank/DDBJ databases">
        <title>Genomics of the genus Arcobacter.</title>
        <authorList>
            <person name="Perez-Cataluna A."/>
            <person name="Figueras M.J."/>
            <person name="Salas-Masso N."/>
        </authorList>
    </citation>
    <scope>NUCLEOTIDE SEQUENCE [LARGE SCALE GENOMIC DNA]</scope>
    <source>
        <strain evidence="3 5">CECT 7837</strain>
    </source>
</reference>
<evidence type="ECO:0000313" key="5">
    <source>
        <dbReference type="Proteomes" id="UP000290588"/>
    </source>
</evidence>
<keyword evidence="1" id="KW-0175">Coiled coil</keyword>
<accession>A0A347UA99</accession>
<dbReference type="EMBL" id="CP032097">
    <property type="protein sequence ID" value="AXX95777.1"/>
    <property type="molecule type" value="Genomic_DNA"/>
</dbReference>
<evidence type="ECO:0008006" key="6">
    <source>
        <dbReference type="Google" id="ProtNLM"/>
    </source>
</evidence>
<dbReference type="Proteomes" id="UP000262582">
    <property type="component" value="Chromosome"/>
</dbReference>
<dbReference type="KEGG" id="aell:AELL_2136"/>
<dbReference type="OrthoDB" id="5341790at2"/>